<sequence length="261" mass="28845">MKSTTQRVLRASRRLLATSLFVLPVIGLCGNGTVPVGIHAVNYSGDDFSYVVEDPLDSRNKGGGESIGPYEAGGTMCCYSLPQIWRPGIQIKVQAVHSARLSPDKAGPEIAETKIVEVPEYVNGKAGELWVVRAADGSLSVVSSNFQPDHAQWPGAVKGWPVPSVEYRRQRWGQYMKLAQDALDTANEALAELKISPQKIVARSWELDQKYRAKLVEGFTGPNDVKYMEFVRQGFEEMKRNSEEDVRQLLVRLPCALVNAP</sequence>
<dbReference type="Pfam" id="PF11745">
    <property type="entry name" value="DUF3304"/>
    <property type="match status" value="1"/>
</dbReference>
<proteinExistence type="predicted"/>
<dbReference type="InterPro" id="IPR021733">
    <property type="entry name" value="DUF3304"/>
</dbReference>
<keyword evidence="2" id="KW-1185">Reference proteome</keyword>
<name>A0ABT1GD63_9BURK</name>
<dbReference type="Proteomes" id="UP001162889">
    <property type="component" value="Unassembled WGS sequence"/>
</dbReference>
<protein>
    <recommendedName>
        <fullName evidence="3">DUF3304 domain-containing protein</fullName>
    </recommendedName>
</protein>
<gene>
    <name evidence="1" type="ORF">L1274_000580</name>
</gene>
<evidence type="ECO:0000313" key="1">
    <source>
        <dbReference type="EMBL" id="MCP2006892.1"/>
    </source>
</evidence>
<dbReference type="RefSeq" id="WP_262311682.1">
    <property type="nucleotide sequence ID" value="NZ_JALJZU010000001.1"/>
</dbReference>
<organism evidence="1 2">
    <name type="scientific">Duganella violaceipulchra</name>
    <dbReference type="NCBI Taxonomy" id="2849652"/>
    <lineage>
        <taxon>Bacteria</taxon>
        <taxon>Pseudomonadati</taxon>
        <taxon>Pseudomonadota</taxon>
        <taxon>Betaproteobacteria</taxon>
        <taxon>Burkholderiales</taxon>
        <taxon>Oxalobacteraceae</taxon>
        <taxon>Telluria group</taxon>
        <taxon>Duganella</taxon>
    </lineage>
</organism>
<comment type="caution">
    <text evidence="1">The sequence shown here is derived from an EMBL/GenBank/DDBJ whole genome shotgun (WGS) entry which is preliminary data.</text>
</comment>
<evidence type="ECO:0000313" key="2">
    <source>
        <dbReference type="Proteomes" id="UP001162889"/>
    </source>
</evidence>
<accession>A0ABT1GD63</accession>
<evidence type="ECO:0008006" key="3">
    <source>
        <dbReference type="Google" id="ProtNLM"/>
    </source>
</evidence>
<dbReference type="EMBL" id="JALJZU010000001">
    <property type="protein sequence ID" value="MCP2006892.1"/>
    <property type="molecule type" value="Genomic_DNA"/>
</dbReference>
<reference evidence="1" key="1">
    <citation type="submission" date="2022-03" db="EMBL/GenBank/DDBJ databases">
        <title>Genome Encyclopedia of Bacteria and Archaea VI: Functional Genomics of Type Strains.</title>
        <authorList>
            <person name="Whitman W."/>
        </authorList>
    </citation>
    <scope>NUCLEOTIDE SEQUENCE</scope>
    <source>
        <strain evidence="1">HSC-15S17</strain>
    </source>
</reference>